<dbReference type="HOGENOM" id="CLU_2262995_0_0_1"/>
<evidence type="ECO:0000313" key="2">
    <source>
        <dbReference type="EMBL" id="EGC43490.1"/>
    </source>
</evidence>
<reference evidence="3" key="1">
    <citation type="submission" date="2008-07" db="EMBL/GenBank/DDBJ databases">
        <title>Annotation of Ajellomyces capsulatus strain H88.</title>
        <authorList>
            <person name="Champion M."/>
            <person name="Cuomo C."/>
            <person name="Ma L.-J."/>
            <person name="Henn M.R."/>
            <person name="Sil A."/>
            <person name="Goldman B."/>
            <person name="Young S.K."/>
            <person name="Kodira C.D."/>
            <person name="Zeng Q."/>
            <person name="Koehrsen M."/>
            <person name="Alvarado L."/>
            <person name="Berlin A."/>
            <person name="Borenstein D."/>
            <person name="Chen Z."/>
            <person name="Engels R."/>
            <person name="Freedman E."/>
            <person name="Gellesch M."/>
            <person name="Goldberg J."/>
            <person name="Griggs A."/>
            <person name="Gujja S."/>
            <person name="Heiman D."/>
            <person name="Hepburn T."/>
            <person name="Howarth C."/>
            <person name="Jen D."/>
            <person name="Larson L."/>
            <person name="Lewis B."/>
            <person name="Mehta T."/>
            <person name="Park D."/>
            <person name="Pearson M."/>
            <person name="Roberts A."/>
            <person name="Saif S."/>
            <person name="Shea T."/>
            <person name="Shenoy N."/>
            <person name="Sisk P."/>
            <person name="Stolte C."/>
            <person name="Sykes S."/>
            <person name="Walk T."/>
            <person name="White J."/>
            <person name="Yandava C."/>
            <person name="Klein B."/>
            <person name="McEwen J.G."/>
            <person name="Puccia R."/>
            <person name="Goldman G.H."/>
            <person name="Felipe M.S."/>
            <person name="Nino-Vega G."/>
            <person name="San-Blas G."/>
            <person name="Taylor J."/>
            <person name="Mendoza L."/>
            <person name="Galagan J."/>
            <person name="Nusbaum C."/>
            <person name="Birren B."/>
        </authorList>
    </citation>
    <scope>NUCLEOTIDE SEQUENCE [LARGE SCALE GENOMIC DNA]</scope>
    <source>
        <strain evidence="3">H88</strain>
    </source>
</reference>
<accession>F0UDA6</accession>
<dbReference type="OMA" id="CAIPYRN"/>
<feature type="region of interest" description="Disordered" evidence="1">
    <location>
        <begin position="12"/>
        <end position="32"/>
    </location>
</feature>
<evidence type="ECO:0000313" key="3">
    <source>
        <dbReference type="Proteomes" id="UP000008142"/>
    </source>
</evidence>
<dbReference type="Proteomes" id="UP000008142">
    <property type="component" value="Unassembled WGS sequence"/>
</dbReference>
<evidence type="ECO:0000256" key="1">
    <source>
        <dbReference type="SAM" id="MobiDB-lite"/>
    </source>
</evidence>
<feature type="compositionally biased region" description="Basic and acidic residues" evidence="1">
    <location>
        <begin position="18"/>
        <end position="29"/>
    </location>
</feature>
<dbReference type="AlphaFoldDB" id="F0UDA6"/>
<organism evidence="3">
    <name type="scientific">Ajellomyces capsulatus (strain H88)</name>
    <name type="common">Darling's disease fungus</name>
    <name type="synonym">Histoplasma capsulatum</name>
    <dbReference type="NCBI Taxonomy" id="544711"/>
    <lineage>
        <taxon>Eukaryota</taxon>
        <taxon>Fungi</taxon>
        <taxon>Dikarya</taxon>
        <taxon>Ascomycota</taxon>
        <taxon>Pezizomycotina</taxon>
        <taxon>Eurotiomycetes</taxon>
        <taxon>Eurotiomycetidae</taxon>
        <taxon>Onygenales</taxon>
        <taxon>Ajellomycetaceae</taxon>
        <taxon>Histoplasma</taxon>
    </lineage>
</organism>
<protein>
    <submittedName>
        <fullName evidence="2">Predicted protein</fullName>
    </submittedName>
</protein>
<dbReference type="EMBL" id="DS990637">
    <property type="protein sequence ID" value="EGC43490.1"/>
    <property type="molecule type" value="Genomic_DNA"/>
</dbReference>
<gene>
    <name evidence="2" type="ORF">HCEG_02705</name>
</gene>
<sequence length="103" mass="11673">MVCAIPYRNQHPRRKYEQRRQGEEERGGTDEDEMLKKLKLTINIRGEETWKEESKGRWAVTMTQCVMFADGAVVVDYVSVSSSNSEGCVDLGQQKCVGISNLS</sequence>
<proteinExistence type="predicted"/>
<name>F0UDA6_AJEC8</name>